<dbReference type="GO" id="GO:0007165">
    <property type="term" value="P:signal transduction"/>
    <property type="evidence" value="ECO:0007669"/>
    <property type="project" value="UniProtKB-KW"/>
</dbReference>
<gene>
    <name evidence="12" type="ORF">Ami3637_08165</name>
</gene>
<evidence type="ECO:0000313" key="12">
    <source>
        <dbReference type="EMBL" id="QHI72379.1"/>
    </source>
</evidence>
<dbReference type="AlphaFoldDB" id="A0A6P1MCE6"/>
<evidence type="ECO:0000256" key="5">
    <source>
        <dbReference type="ARBA" id="ARBA00022989"/>
    </source>
</evidence>
<dbReference type="EMBL" id="CP047591">
    <property type="protein sequence ID" value="QHI72379.1"/>
    <property type="molecule type" value="Genomic_DNA"/>
</dbReference>
<evidence type="ECO:0000256" key="6">
    <source>
        <dbReference type="ARBA" id="ARBA00023136"/>
    </source>
</evidence>
<sequence>MNIFKKSILLKFLIGVIVPVTLCLCILLVSIFSLVKSQIETATSETLTANSKEASFQVQNFFTQYLKATETLSKDPDMEKFFKGLQKGTYILSGEGIDNVEKNIHNVANMDTKNILAAWVADVDSSQLTQTDGFTGKPDWDITKRPWYIAIKEKNGTILSQPYIDSSTGMLIVSAASPVYDSTTNEIIGVVGLDITLENLGKIMASYTLGDTGFFIFLAEDGSVVYDKNSDNIMKNVKEIGLSGQVSAAFEKHQEGYMKYTKDGEQVYGYLSMIGNTGWTVLSSLPEKEFYQDYNVLMKVSLGIFVAALILLSLIIIFISKGIVKPLKRLAVNAHQIADGNLDVKVDRKSIDETGQVAEGLDNTVVRLREYIKYIDEISYILGEMASGNLTFELTQEYAGEFSKIKVALLNIQKTFIQTFSEISVSADQVATGSEQLAQGAQQLSQGSIQQASSVEELSATIMEISEGIKKSAQNAGEARSISAESEVEVDHGNQQMSKMITAMEEIRSASNQISNIIKAIDDIAFQTNILALNAAVEAARAGEAGKGFAVVADEVRNLAAKSGNAAKDTTSLIETAIAAVENGTKIVADTASSLEKIVVNTKQSATVIDEISDASNQQAEFMNQVTVGVDQISTVVQTNSATAEETAAASEELSSQANLLKELIAKFKTK</sequence>
<dbReference type="CDD" id="cd12913">
    <property type="entry name" value="PDC1_MCP_like"/>
    <property type="match status" value="1"/>
</dbReference>
<dbReference type="PROSITE" id="PS50885">
    <property type="entry name" value="HAMP"/>
    <property type="match status" value="1"/>
</dbReference>
<dbReference type="SMART" id="SM00304">
    <property type="entry name" value="HAMP"/>
    <property type="match status" value="1"/>
</dbReference>
<comment type="similarity">
    <text evidence="7">Belongs to the methyl-accepting chemotaxis (MCP) protein family.</text>
</comment>
<dbReference type="Pfam" id="PF00672">
    <property type="entry name" value="HAMP"/>
    <property type="match status" value="1"/>
</dbReference>
<evidence type="ECO:0000256" key="7">
    <source>
        <dbReference type="ARBA" id="ARBA00029447"/>
    </source>
</evidence>
<evidence type="ECO:0000259" key="11">
    <source>
        <dbReference type="PROSITE" id="PS50885"/>
    </source>
</evidence>
<feature type="domain" description="HAMP" evidence="11">
    <location>
        <begin position="321"/>
        <end position="373"/>
    </location>
</feature>
<dbReference type="CDD" id="cd11386">
    <property type="entry name" value="MCP_signal"/>
    <property type="match status" value="1"/>
</dbReference>
<dbReference type="SUPFAM" id="SSF103190">
    <property type="entry name" value="Sensory domain-like"/>
    <property type="match status" value="1"/>
</dbReference>
<dbReference type="GO" id="GO:0006935">
    <property type="term" value="P:chemotaxis"/>
    <property type="evidence" value="ECO:0007669"/>
    <property type="project" value="UniProtKB-KW"/>
</dbReference>
<dbReference type="PRINTS" id="PR00260">
    <property type="entry name" value="CHEMTRNSDUCR"/>
</dbReference>
<evidence type="ECO:0000256" key="8">
    <source>
        <dbReference type="PROSITE-ProRule" id="PRU00284"/>
    </source>
</evidence>
<dbReference type="PANTHER" id="PTHR43531">
    <property type="entry name" value="PROTEIN ICFG"/>
    <property type="match status" value="1"/>
</dbReference>
<keyword evidence="3" id="KW-0145">Chemotaxis</keyword>
<dbReference type="GO" id="GO:0004888">
    <property type="term" value="F:transmembrane signaling receptor activity"/>
    <property type="evidence" value="ECO:0007669"/>
    <property type="project" value="InterPro"/>
</dbReference>
<dbReference type="PROSITE" id="PS50111">
    <property type="entry name" value="CHEMOTAXIS_TRANSDUC_2"/>
    <property type="match status" value="1"/>
</dbReference>
<keyword evidence="5 9" id="KW-1133">Transmembrane helix</keyword>
<dbReference type="Pfam" id="PF00015">
    <property type="entry name" value="MCPsignal"/>
    <property type="match status" value="1"/>
</dbReference>
<evidence type="ECO:0000259" key="10">
    <source>
        <dbReference type="PROSITE" id="PS50111"/>
    </source>
</evidence>
<protein>
    <submittedName>
        <fullName evidence="12">HAMP domain-containing protein</fullName>
    </submittedName>
</protein>
<dbReference type="CDD" id="cd12912">
    <property type="entry name" value="PDC2_MCP_like"/>
    <property type="match status" value="1"/>
</dbReference>
<feature type="domain" description="Methyl-accepting transducer" evidence="10">
    <location>
        <begin position="426"/>
        <end position="655"/>
    </location>
</feature>
<dbReference type="Gene3D" id="1.10.287.950">
    <property type="entry name" value="Methyl-accepting chemotaxis protein"/>
    <property type="match status" value="1"/>
</dbReference>
<dbReference type="Proteomes" id="UP000463883">
    <property type="component" value="Chromosome"/>
</dbReference>
<evidence type="ECO:0000313" key="13">
    <source>
        <dbReference type="Proteomes" id="UP000463883"/>
    </source>
</evidence>
<dbReference type="Pfam" id="PF02743">
    <property type="entry name" value="dCache_1"/>
    <property type="match status" value="1"/>
</dbReference>
<keyword evidence="8" id="KW-0807">Transducer</keyword>
<dbReference type="Gene3D" id="1.10.8.500">
    <property type="entry name" value="HAMP domain in histidine kinase"/>
    <property type="match status" value="1"/>
</dbReference>
<dbReference type="RefSeq" id="WP_162362149.1">
    <property type="nucleotide sequence ID" value="NZ_CP047591.1"/>
</dbReference>
<evidence type="ECO:0000256" key="4">
    <source>
        <dbReference type="ARBA" id="ARBA00022692"/>
    </source>
</evidence>
<organism evidence="12 13">
    <name type="scientific">Aminipila terrae</name>
    <dbReference type="NCBI Taxonomy" id="2697030"/>
    <lineage>
        <taxon>Bacteria</taxon>
        <taxon>Bacillati</taxon>
        <taxon>Bacillota</taxon>
        <taxon>Clostridia</taxon>
        <taxon>Peptostreptococcales</taxon>
        <taxon>Anaerovoracaceae</taxon>
        <taxon>Aminipila</taxon>
    </lineage>
</organism>
<dbReference type="SUPFAM" id="SSF58104">
    <property type="entry name" value="Methyl-accepting chemotaxis protein (MCP) signaling domain"/>
    <property type="match status" value="1"/>
</dbReference>
<evidence type="ECO:0000256" key="3">
    <source>
        <dbReference type="ARBA" id="ARBA00022500"/>
    </source>
</evidence>
<dbReference type="KEGG" id="amic:Ami3637_08165"/>
<proteinExistence type="inferred from homology"/>
<dbReference type="InterPro" id="IPR051310">
    <property type="entry name" value="MCP_chemotaxis"/>
</dbReference>
<feature type="transmembrane region" description="Helical" evidence="9">
    <location>
        <begin position="296"/>
        <end position="319"/>
    </location>
</feature>
<evidence type="ECO:0000256" key="9">
    <source>
        <dbReference type="SAM" id="Phobius"/>
    </source>
</evidence>
<dbReference type="InterPro" id="IPR004090">
    <property type="entry name" value="Chemotax_Me-accpt_rcpt"/>
</dbReference>
<dbReference type="Gene3D" id="3.30.450.20">
    <property type="entry name" value="PAS domain"/>
    <property type="match status" value="2"/>
</dbReference>
<keyword evidence="6 9" id="KW-0472">Membrane</keyword>
<dbReference type="InterPro" id="IPR033479">
    <property type="entry name" value="dCache_1"/>
</dbReference>
<reference evidence="12 13" key="1">
    <citation type="submission" date="2020-01" db="EMBL/GenBank/DDBJ databases">
        <title>Genomic analysis of Aminipila sp. CBA3637.</title>
        <authorList>
            <person name="Kim Y.B."/>
            <person name="Roh S.W."/>
        </authorList>
    </citation>
    <scope>NUCLEOTIDE SEQUENCE [LARGE SCALE GENOMIC DNA]</scope>
    <source>
        <strain evidence="12 13">CBA3637</strain>
    </source>
</reference>
<feature type="transmembrane region" description="Helical" evidence="9">
    <location>
        <begin position="12"/>
        <end position="35"/>
    </location>
</feature>
<dbReference type="CDD" id="cd06225">
    <property type="entry name" value="HAMP"/>
    <property type="match status" value="1"/>
</dbReference>
<name>A0A6P1MCE6_9FIRM</name>
<evidence type="ECO:0000256" key="1">
    <source>
        <dbReference type="ARBA" id="ARBA00004651"/>
    </source>
</evidence>
<keyword evidence="2" id="KW-1003">Cell membrane</keyword>
<keyword evidence="13" id="KW-1185">Reference proteome</keyword>
<dbReference type="GO" id="GO:0005886">
    <property type="term" value="C:plasma membrane"/>
    <property type="evidence" value="ECO:0007669"/>
    <property type="project" value="UniProtKB-SubCell"/>
</dbReference>
<dbReference type="InterPro" id="IPR029151">
    <property type="entry name" value="Sensor-like_sf"/>
</dbReference>
<evidence type="ECO:0000256" key="2">
    <source>
        <dbReference type="ARBA" id="ARBA00022475"/>
    </source>
</evidence>
<dbReference type="SMART" id="SM00283">
    <property type="entry name" value="MA"/>
    <property type="match status" value="1"/>
</dbReference>
<keyword evidence="4 9" id="KW-0812">Transmembrane</keyword>
<accession>A0A6P1MCE6</accession>
<dbReference type="InterPro" id="IPR003660">
    <property type="entry name" value="HAMP_dom"/>
</dbReference>
<dbReference type="InterPro" id="IPR004089">
    <property type="entry name" value="MCPsignal_dom"/>
</dbReference>
<dbReference type="PANTHER" id="PTHR43531:SF11">
    <property type="entry name" value="METHYL-ACCEPTING CHEMOTAXIS PROTEIN 3"/>
    <property type="match status" value="1"/>
</dbReference>
<comment type="subcellular location">
    <subcellularLocation>
        <location evidence="1">Cell membrane</location>
        <topology evidence="1">Multi-pass membrane protein</topology>
    </subcellularLocation>
</comment>